<protein>
    <submittedName>
        <fullName evidence="1">Uncharacterized protein</fullName>
    </submittedName>
</protein>
<dbReference type="AlphaFoldDB" id="A0A7J0GDX7"/>
<evidence type="ECO:0000313" key="1">
    <source>
        <dbReference type="EMBL" id="GFZ08908.1"/>
    </source>
</evidence>
<comment type="caution">
    <text evidence="1">The sequence shown here is derived from an EMBL/GenBank/DDBJ whole genome shotgun (WGS) entry which is preliminary data.</text>
</comment>
<reference evidence="1 2" key="1">
    <citation type="submission" date="2019-07" db="EMBL/GenBank/DDBJ databases">
        <title>De Novo Assembly of kiwifruit Actinidia rufa.</title>
        <authorList>
            <person name="Sugita-Konishi S."/>
            <person name="Sato K."/>
            <person name="Mori E."/>
            <person name="Abe Y."/>
            <person name="Kisaki G."/>
            <person name="Hamano K."/>
            <person name="Suezawa K."/>
            <person name="Otani M."/>
            <person name="Fukuda T."/>
            <person name="Manabe T."/>
            <person name="Gomi K."/>
            <person name="Tabuchi M."/>
            <person name="Akimitsu K."/>
            <person name="Kataoka I."/>
        </authorList>
    </citation>
    <scope>NUCLEOTIDE SEQUENCE [LARGE SCALE GENOMIC DNA]</scope>
    <source>
        <strain evidence="2">cv. Fuchu</strain>
    </source>
</reference>
<dbReference type="Proteomes" id="UP000585474">
    <property type="component" value="Unassembled WGS sequence"/>
</dbReference>
<accession>A0A7J0GDX7</accession>
<keyword evidence="2" id="KW-1185">Reference proteome</keyword>
<dbReference type="EMBL" id="BJWL01000020">
    <property type="protein sequence ID" value="GFZ08908.1"/>
    <property type="molecule type" value="Genomic_DNA"/>
</dbReference>
<dbReference type="OrthoDB" id="1690976at2759"/>
<name>A0A7J0GDX7_9ERIC</name>
<organism evidence="1 2">
    <name type="scientific">Actinidia rufa</name>
    <dbReference type="NCBI Taxonomy" id="165716"/>
    <lineage>
        <taxon>Eukaryota</taxon>
        <taxon>Viridiplantae</taxon>
        <taxon>Streptophyta</taxon>
        <taxon>Embryophyta</taxon>
        <taxon>Tracheophyta</taxon>
        <taxon>Spermatophyta</taxon>
        <taxon>Magnoliopsida</taxon>
        <taxon>eudicotyledons</taxon>
        <taxon>Gunneridae</taxon>
        <taxon>Pentapetalae</taxon>
        <taxon>asterids</taxon>
        <taxon>Ericales</taxon>
        <taxon>Actinidiaceae</taxon>
        <taxon>Actinidia</taxon>
    </lineage>
</organism>
<proteinExistence type="predicted"/>
<gene>
    <name evidence="1" type="ORF">Acr_20g0007160</name>
</gene>
<evidence type="ECO:0000313" key="2">
    <source>
        <dbReference type="Proteomes" id="UP000585474"/>
    </source>
</evidence>
<sequence length="272" mass="29920">MYAHARNESRIFELYRDISHAFQATLGLSIADYFGYLWTRWEELANFKYIPYAPLDNAFATLDGDEQRHHLLPSLSLTESSPTIPDQMFSKPRWRAWGGQGGGRGWGTPRTGAIAEVEPMHDDSPDFNQLHTQIAQLQSHWGLAPSSLSFGLMAAIVAGTPIALHGLPSSPSPVVELFAKDGSIPPHPLPILESPLPRDPKFHSPPSFSGSLPSIVTTNPSQVYSRCMSAHDPLPTFSPESGISSPLISDIPHLRYPTHVPPLPLLSSLKQY</sequence>